<dbReference type="SUPFAM" id="SSF52540">
    <property type="entry name" value="P-loop containing nucleoside triphosphate hydrolases"/>
    <property type="match status" value="1"/>
</dbReference>
<dbReference type="InterPro" id="IPR045055">
    <property type="entry name" value="DNA2/NAM7-like"/>
</dbReference>
<organism evidence="2 3">
    <name type="scientific">Helicobacter aurati</name>
    <dbReference type="NCBI Taxonomy" id="137778"/>
    <lineage>
        <taxon>Bacteria</taxon>
        <taxon>Pseudomonadati</taxon>
        <taxon>Campylobacterota</taxon>
        <taxon>Epsilonproteobacteria</taxon>
        <taxon>Campylobacterales</taxon>
        <taxon>Helicobacteraceae</taxon>
        <taxon>Helicobacter</taxon>
    </lineage>
</organism>
<evidence type="ECO:0000313" key="3">
    <source>
        <dbReference type="Proteomes" id="UP000256424"/>
    </source>
</evidence>
<dbReference type="GO" id="GO:0004386">
    <property type="term" value="F:helicase activity"/>
    <property type="evidence" value="ECO:0007669"/>
    <property type="project" value="InterPro"/>
</dbReference>
<dbReference type="Gene3D" id="3.40.50.300">
    <property type="entry name" value="P-loop containing nucleotide triphosphate hydrolases"/>
    <property type="match status" value="1"/>
</dbReference>
<gene>
    <name evidence="2" type="ORF">CQA66_05090</name>
</gene>
<dbReference type="InterPro" id="IPR041677">
    <property type="entry name" value="DNA2/NAM7_AAA_11"/>
</dbReference>
<dbReference type="AlphaFoldDB" id="A0A3D8J5L9"/>
<reference evidence="2 3" key="1">
    <citation type="submission" date="2018-04" db="EMBL/GenBank/DDBJ databases">
        <title>Novel Campyloabacter and Helicobacter Species and Strains.</title>
        <authorList>
            <person name="Mannion A.J."/>
            <person name="Shen Z."/>
            <person name="Fox J.G."/>
        </authorList>
    </citation>
    <scope>NUCLEOTIDE SEQUENCE [LARGE SCALE GENOMIC DNA]</scope>
    <source>
        <strain evidence="2 3">MIT 97-5075</strain>
    </source>
</reference>
<name>A0A3D8J5L9_9HELI</name>
<dbReference type="RefSeq" id="WP_104763751.1">
    <property type="nucleotide sequence ID" value="NZ_NXLW01000007.1"/>
</dbReference>
<dbReference type="Pfam" id="PF13086">
    <property type="entry name" value="AAA_11"/>
    <property type="match status" value="1"/>
</dbReference>
<comment type="caution">
    <text evidence="2">The sequence shown here is derived from an EMBL/GenBank/DDBJ whole genome shotgun (WGS) entry which is preliminary data.</text>
</comment>
<proteinExistence type="predicted"/>
<evidence type="ECO:0000313" key="2">
    <source>
        <dbReference type="EMBL" id="RDU72445.1"/>
    </source>
</evidence>
<dbReference type="PANTHER" id="PTHR10887:SF495">
    <property type="entry name" value="HELICASE SENATAXIN ISOFORM X1-RELATED"/>
    <property type="match status" value="1"/>
</dbReference>
<evidence type="ECO:0000259" key="1">
    <source>
        <dbReference type="Pfam" id="PF13086"/>
    </source>
</evidence>
<dbReference type="EMBL" id="NXLW01000007">
    <property type="protein sequence ID" value="RDU72445.1"/>
    <property type="molecule type" value="Genomic_DNA"/>
</dbReference>
<protein>
    <submittedName>
        <fullName evidence="2">DUF2075 domain-containing protein</fullName>
    </submittedName>
</protein>
<sequence>MKKLGVQKALSLDSMVDSDILLIQGPPGTGKTTTIVEIVQRYLKANKRDKILVVSQSNQAVDNVLEKICENIKAIRVGKVEKTEDGERTKVSEIA</sequence>
<dbReference type="Proteomes" id="UP000256424">
    <property type="component" value="Unassembled WGS sequence"/>
</dbReference>
<accession>A0A3D8J5L9</accession>
<dbReference type="PANTHER" id="PTHR10887">
    <property type="entry name" value="DNA2/NAM7 HELICASE FAMILY"/>
    <property type="match status" value="1"/>
</dbReference>
<feature type="domain" description="DNA2/NAM7 helicase helicase" evidence="1">
    <location>
        <begin position="14"/>
        <end position="84"/>
    </location>
</feature>
<dbReference type="InterPro" id="IPR027417">
    <property type="entry name" value="P-loop_NTPase"/>
</dbReference>
<keyword evidence="3" id="KW-1185">Reference proteome</keyword>